<dbReference type="PANTHER" id="PTHR46295">
    <property type="entry name" value="ENDOPLASMIC RETICULUM RESIDENT PROTEIN 44"/>
    <property type="match status" value="1"/>
</dbReference>
<dbReference type="GO" id="GO:0003756">
    <property type="term" value="F:protein disulfide isomerase activity"/>
    <property type="evidence" value="ECO:0007669"/>
    <property type="project" value="TreeGrafter"/>
</dbReference>
<protein>
    <submittedName>
        <fullName evidence="1">Uncharacterized protein</fullName>
    </submittedName>
</protein>
<proteinExistence type="predicted"/>
<dbReference type="AlphaFoldDB" id="A0A8J2WMU3"/>
<dbReference type="InterPro" id="IPR052643">
    <property type="entry name" value="ERP44"/>
</dbReference>
<comment type="caution">
    <text evidence="1">The sequence shown here is derived from an EMBL/GenBank/DDBJ whole genome shotgun (WGS) entry which is preliminary data.</text>
</comment>
<name>A0A8J2WMU3_9CRUS</name>
<organism evidence="1 2">
    <name type="scientific">Daphnia galeata</name>
    <dbReference type="NCBI Taxonomy" id="27404"/>
    <lineage>
        <taxon>Eukaryota</taxon>
        <taxon>Metazoa</taxon>
        <taxon>Ecdysozoa</taxon>
        <taxon>Arthropoda</taxon>
        <taxon>Crustacea</taxon>
        <taxon>Branchiopoda</taxon>
        <taxon>Diplostraca</taxon>
        <taxon>Cladocera</taxon>
        <taxon>Anomopoda</taxon>
        <taxon>Daphniidae</taxon>
        <taxon>Daphnia</taxon>
    </lineage>
</organism>
<reference evidence="1" key="1">
    <citation type="submission" date="2021-11" db="EMBL/GenBank/DDBJ databases">
        <authorList>
            <person name="Schell T."/>
        </authorList>
    </citation>
    <scope>NUCLEOTIDE SEQUENCE</scope>
    <source>
        <strain evidence="1">M5</strain>
    </source>
</reference>
<dbReference type="GO" id="GO:0006457">
    <property type="term" value="P:protein folding"/>
    <property type="evidence" value="ECO:0007669"/>
    <property type="project" value="TreeGrafter"/>
</dbReference>
<dbReference type="PANTHER" id="PTHR46295:SF1">
    <property type="entry name" value="ENDOPLASMIC RETICULUM RESIDENT PROTEIN 44"/>
    <property type="match status" value="1"/>
</dbReference>
<sequence>MLRDSHMLIFPNPKGLLFRNHIDSLCSTFNIFYVLQQNTDTGLITFTQTGVRFINMFAPIFDEAADKVNSEFPSCKREYLWEVDCATKLLLANDFHISKYPPTLNAVRKWPSCSKRNIEEQRSRRRPSLIFCSGAIGRSR</sequence>
<dbReference type="GO" id="GO:0005793">
    <property type="term" value="C:endoplasmic reticulum-Golgi intermediate compartment"/>
    <property type="evidence" value="ECO:0007669"/>
    <property type="project" value="TreeGrafter"/>
</dbReference>
<dbReference type="EMBL" id="CAKKLH010000305">
    <property type="protein sequence ID" value="CAH0110711.1"/>
    <property type="molecule type" value="Genomic_DNA"/>
</dbReference>
<dbReference type="GO" id="GO:0005789">
    <property type="term" value="C:endoplasmic reticulum membrane"/>
    <property type="evidence" value="ECO:0007669"/>
    <property type="project" value="TreeGrafter"/>
</dbReference>
<accession>A0A8J2WMU3</accession>
<evidence type="ECO:0000313" key="2">
    <source>
        <dbReference type="Proteomes" id="UP000789390"/>
    </source>
</evidence>
<keyword evidence="2" id="KW-1185">Reference proteome</keyword>
<gene>
    <name evidence="1" type="ORF">DGAL_LOCUS14304</name>
</gene>
<dbReference type="Proteomes" id="UP000789390">
    <property type="component" value="Unassembled WGS sequence"/>
</dbReference>
<evidence type="ECO:0000313" key="1">
    <source>
        <dbReference type="EMBL" id="CAH0110711.1"/>
    </source>
</evidence>